<comment type="caution">
    <text evidence="1">Lacks conserved residue(s) required for the propagation of feature annotation.</text>
</comment>
<dbReference type="HAMAP" id="MF_02128">
    <property type="entry name" value="TMP_kinase"/>
    <property type="match status" value="1"/>
</dbReference>
<feature type="binding site" evidence="1">
    <location>
        <position position="268"/>
    </location>
    <ligand>
        <name>substrate</name>
    </ligand>
</feature>
<dbReference type="InterPro" id="IPR010918">
    <property type="entry name" value="PurM-like_C_dom"/>
</dbReference>
<dbReference type="PIRSF" id="PIRSF005303">
    <property type="entry name" value="Thiam_monoph_kin"/>
    <property type="match status" value="1"/>
</dbReference>
<comment type="pathway">
    <text evidence="1">Cofactor biosynthesis; thiamine diphosphate biosynthesis; thiamine diphosphate from thiamine phosphate: step 1/1.</text>
</comment>
<keyword evidence="1 4" id="KW-0808">Transferase</keyword>
<dbReference type="InterPro" id="IPR036921">
    <property type="entry name" value="PurM-like_N_sf"/>
</dbReference>
<feature type="binding site" evidence="1">
    <location>
        <position position="80"/>
    </location>
    <ligand>
        <name>Mg(2+)</name>
        <dbReference type="ChEBI" id="CHEBI:18420"/>
        <label>2</label>
    </ligand>
</feature>
<dbReference type="GeneID" id="92857335"/>
<dbReference type="Proteomes" id="UP000226191">
    <property type="component" value="Unassembled WGS sequence"/>
</dbReference>
<feature type="binding site" evidence="1">
    <location>
        <position position="80"/>
    </location>
    <ligand>
        <name>Mg(2+)</name>
        <dbReference type="ChEBI" id="CHEBI:18420"/>
        <label>3</label>
    </ligand>
</feature>
<dbReference type="GO" id="GO:0009030">
    <property type="term" value="F:thiamine-phosphate kinase activity"/>
    <property type="evidence" value="ECO:0007669"/>
    <property type="project" value="UniProtKB-UniRule"/>
</dbReference>
<dbReference type="OrthoDB" id="9802811at2"/>
<sequence length="320" mass="32642">MATTTTISQVGEFPLISSMVGDLTMGQAVTLGPGDDGAVFQVDGSAVVSTDVLVEEVHFRRRWSTATDVGRKAVAVNVSDIEAMGAVPVALVVGFSAPGDLPASWAREFMAGMTAESQKAGVSVVGGDTTGGPVVSIAVTVIGQTAGMAPVRRDGAVPGDEVAVIGQLGLAAAGLALLGRGFRSPRAVVAAQRCPEVPYGQGRVAAKAGVHAMIDVSDGLLADLGHIAEASGFAMDIDTAKLDITESVRTVGMATGVDPLTWVLAGGEDHALAATFAPGTVPDGWTVVGRVLPPDEAPDPTVLVDGQVWQQERGWTHFHS</sequence>
<feature type="binding site" evidence="1">
    <location>
        <position position="80"/>
    </location>
    <ligand>
        <name>Mg(2+)</name>
        <dbReference type="ChEBI" id="CHEBI:18420"/>
        <label>4</label>
    </ligand>
</feature>
<organism evidence="5 6">
    <name type="scientific">Cutibacterium acnes</name>
    <name type="common">Propionibacterium acnes</name>
    <dbReference type="NCBI Taxonomy" id="1747"/>
    <lineage>
        <taxon>Bacteria</taxon>
        <taxon>Bacillati</taxon>
        <taxon>Actinomycetota</taxon>
        <taxon>Actinomycetes</taxon>
        <taxon>Propionibacteriales</taxon>
        <taxon>Propionibacteriaceae</taxon>
        <taxon>Cutibacterium</taxon>
    </lineage>
</organism>
<dbReference type="GO" id="GO:0009228">
    <property type="term" value="P:thiamine biosynthetic process"/>
    <property type="evidence" value="ECO:0007669"/>
    <property type="project" value="UniProtKB-KW"/>
</dbReference>
<feature type="domain" description="PurM-like N-terminal" evidence="2">
    <location>
        <begin position="34"/>
        <end position="144"/>
    </location>
</feature>
<feature type="binding site" evidence="1">
    <location>
        <begin position="127"/>
        <end position="128"/>
    </location>
    <ligand>
        <name>ATP</name>
        <dbReference type="ChEBI" id="CHEBI:30616"/>
    </ligand>
</feature>
<dbReference type="SUPFAM" id="SSF55326">
    <property type="entry name" value="PurM N-terminal domain-like"/>
    <property type="match status" value="1"/>
</dbReference>
<evidence type="ECO:0000259" key="2">
    <source>
        <dbReference type="Pfam" id="PF00586"/>
    </source>
</evidence>
<dbReference type="Gene3D" id="3.90.650.10">
    <property type="entry name" value="PurM-like C-terminal domain"/>
    <property type="match status" value="1"/>
</dbReference>
<feature type="binding site" evidence="1">
    <location>
        <position position="50"/>
    </location>
    <ligand>
        <name>Mg(2+)</name>
        <dbReference type="ChEBI" id="CHEBI:18420"/>
        <label>1</label>
    </ligand>
</feature>
<reference evidence="4 7" key="2">
    <citation type="submission" date="2018-08" db="EMBL/GenBank/DDBJ databases">
        <title>Genome sequencing of Cutibacterium acnes KCOM 1315.</title>
        <authorList>
            <person name="Kook J.-K."/>
            <person name="Park S.-N."/>
            <person name="Lim Y.K."/>
        </authorList>
    </citation>
    <scope>NUCLEOTIDE SEQUENCE [LARGE SCALE GENOMIC DNA]</scope>
    <source>
        <strain evidence="4 7">KCOM 1315</strain>
    </source>
</reference>
<dbReference type="SUPFAM" id="SSF56042">
    <property type="entry name" value="PurM C-terminal domain-like"/>
    <property type="match status" value="1"/>
</dbReference>
<dbReference type="OMA" id="HFRRDWS"/>
<dbReference type="PANTHER" id="PTHR30270">
    <property type="entry name" value="THIAMINE-MONOPHOSPHATE KINASE"/>
    <property type="match status" value="1"/>
</dbReference>
<dbReference type="CDD" id="cd02194">
    <property type="entry name" value="ThiL"/>
    <property type="match status" value="1"/>
</dbReference>
<comment type="function">
    <text evidence="1">Catalyzes the ATP-dependent phosphorylation of thiamine-monophosphate (TMP) to form thiamine-pyrophosphate (TPP), the active form of vitamin B1.</text>
</comment>
<proteinExistence type="inferred from homology"/>
<evidence type="ECO:0000313" key="4">
    <source>
        <dbReference type="EMBL" id="AXM05827.1"/>
    </source>
</evidence>
<dbReference type="RefSeq" id="WP_002515338.1">
    <property type="nucleotide sequence ID" value="NZ_AP019664.1"/>
</dbReference>
<feature type="binding site" evidence="1">
    <location>
        <position position="215"/>
    </location>
    <ligand>
        <name>Mg(2+)</name>
        <dbReference type="ChEBI" id="CHEBI:18420"/>
        <label>3</label>
    </ligand>
</feature>
<comment type="catalytic activity">
    <reaction evidence="1">
        <text>thiamine phosphate + ATP = thiamine diphosphate + ADP</text>
        <dbReference type="Rhea" id="RHEA:15913"/>
        <dbReference type="ChEBI" id="CHEBI:30616"/>
        <dbReference type="ChEBI" id="CHEBI:37575"/>
        <dbReference type="ChEBI" id="CHEBI:58937"/>
        <dbReference type="ChEBI" id="CHEBI:456216"/>
        <dbReference type="EC" id="2.7.4.16"/>
    </reaction>
</comment>
<keyword evidence="1" id="KW-0479">Metal-binding</keyword>
<evidence type="ECO:0000313" key="7">
    <source>
        <dbReference type="Proteomes" id="UP000256621"/>
    </source>
</evidence>
<comment type="similarity">
    <text evidence="1">Belongs to the thiamine-monophosphate kinase family.</text>
</comment>
<keyword evidence="1" id="KW-0460">Magnesium</keyword>
<dbReference type="Pfam" id="PF02769">
    <property type="entry name" value="AIRS_C"/>
    <property type="match status" value="1"/>
</dbReference>
<dbReference type="InterPro" id="IPR036676">
    <property type="entry name" value="PurM-like_C_sf"/>
</dbReference>
<dbReference type="InterPro" id="IPR006283">
    <property type="entry name" value="ThiL-like"/>
</dbReference>
<feature type="domain" description="PurM-like C-terminal" evidence="3">
    <location>
        <begin position="158"/>
        <end position="248"/>
    </location>
</feature>
<dbReference type="EC" id="2.7.4.16" evidence="1"/>
<dbReference type="NCBIfam" id="TIGR01379">
    <property type="entry name" value="thiL"/>
    <property type="match status" value="1"/>
</dbReference>
<dbReference type="GO" id="GO:0000287">
    <property type="term" value="F:magnesium ion binding"/>
    <property type="evidence" value="ECO:0007669"/>
    <property type="project" value="UniProtKB-UniRule"/>
</dbReference>
<name>A0A2B7I4C3_CUTAC</name>
<dbReference type="Gene3D" id="3.30.1330.10">
    <property type="entry name" value="PurM-like, N-terminal domain"/>
    <property type="match status" value="1"/>
</dbReference>
<feature type="binding site" evidence="1">
    <location>
        <position position="49"/>
    </location>
    <ligand>
        <name>Mg(2+)</name>
        <dbReference type="ChEBI" id="CHEBI:18420"/>
        <label>4</label>
    </ligand>
</feature>
<dbReference type="GO" id="GO:0005524">
    <property type="term" value="F:ATP binding"/>
    <property type="evidence" value="ECO:0007669"/>
    <property type="project" value="UniProtKB-UniRule"/>
</dbReference>
<protein>
    <recommendedName>
        <fullName evidence="1">Thiamine-monophosphate kinase</fullName>
        <shortName evidence="1">TMP kinase</shortName>
        <shortName evidence="1">Thiamine-phosphate kinase</shortName>
        <ecNumber evidence="1">2.7.4.16</ecNumber>
    </recommendedName>
</protein>
<feature type="binding site" evidence="1">
    <location>
        <position position="58"/>
    </location>
    <ligand>
        <name>substrate</name>
    </ligand>
</feature>
<dbReference type="AlphaFoldDB" id="A0A2B7I4C3"/>
<feature type="binding site" evidence="1">
    <location>
        <position position="217"/>
    </location>
    <ligand>
        <name>ATP</name>
        <dbReference type="ChEBI" id="CHEBI:30616"/>
    </ligand>
</feature>
<evidence type="ECO:0000313" key="5">
    <source>
        <dbReference type="EMBL" id="PGF32058.1"/>
    </source>
</evidence>
<feature type="binding site" evidence="1">
    <location>
        <position position="36"/>
    </location>
    <ligand>
        <name>Mg(2+)</name>
        <dbReference type="ChEBI" id="CHEBI:18420"/>
        <label>4</label>
    </ligand>
</feature>
<evidence type="ECO:0000259" key="3">
    <source>
        <dbReference type="Pfam" id="PF02769"/>
    </source>
</evidence>
<feature type="binding site" evidence="1">
    <location>
        <position position="218"/>
    </location>
    <ligand>
        <name>Mg(2+)</name>
        <dbReference type="ChEBI" id="CHEBI:18420"/>
        <label>5</label>
    </ligand>
</feature>
<feature type="binding site" evidence="1">
    <location>
        <position position="51"/>
    </location>
    <ligand>
        <name>Mg(2+)</name>
        <dbReference type="ChEBI" id="CHEBI:18420"/>
        <label>2</label>
    </ligand>
</feature>
<keyword evidence="1 5" id="KW-0418">Kinase</keyword>
<reference evidence="5 6" key="1">
    <citation type="submission" date="2017-02" db="EMBL/GenBank/DDBJ databases">
        <title>Prevalence of linear plasmids in Cutibacterium acnes isolates obtained from cancerous prostatic tissue.</title>
        <authorList>
            <person name="Davidsson S."/>
            <person name="Bruggemann H."/>
        </authorList>
    </citation>
    <scope>NUCLEOTIDE SEQUENCE [LARGE SCALE GENOMIC DNA]</scope>
    <source>
        <strain evidence="5 6">11-78</strain>
    </source>
</reference>
<dbReference type="Proteomes" id="UP000256621">
    <property type="component" value="Chromosome"/>
</dbReference>
<feature type="binding site" evidence="1">
    <location>
        <position position="315"/>
    </location>
    <ligand>
        <name>substrate</name>
    </ligand>
</feature>
<accession>A0A2B7I4C3</accession>
<gene>
    <name evidence="1" type="primary">thiL</name>
    <name evidence="5" type="ORF">B1B09_11390</name>
    <name evidence="4" type="ORF">DXN06_00575</name>
</gene>
<dbReference type="EMBL" id="MVCE01000006">
    <property type="protein sequence ID" value="PGF32058.1"/>
    <property type="molecule type" value="Genomic_DNA"/>
</dbReference>
<dbReference type="Pfam" id="PF00586">
    <property type="entry name" value="AIRS"/>
    <property type="match status" value="1"/>
</dbReference>
<dbReference type="InterPro" id="IPR016188">
    <property type="entry name" value="PurM-like_N"/>
</dbReference>
<comment type="miscellaneous">
    <text evidence="1">Reaction mechanism of ThiL seems to utilize a direct, inline transfer of the gamma-phosphate of ATP to TMP rather than a phosphorylated enzyme intermediate.</text>
</comment>
<dbReference type="NCBIfam" id="NF004351">
    <property type="entry name" value="PRK05731.1-4"/>
    <property type="match status" value="1"/>
</dbReference>
<keyword evidence="1" id="KW-0067">ATP-binding</keyword>
<evidence type="ECO:0000313" key="6">
    <source>
        <dbReference type="Proteomes" id="UP000226191"/>
    </source>
</evidence>
<feature type="binding site" evidence="1">
    <location>
        <position position="51"/>
    </location>
    <ligand>
        <name>Mg(2+)</name>
        <dbReference type="ChEBI" id="CHEBI:18420"/>
        <label>1</label>
    </ligand>
</feature>
<dbReference type="PANTHER" id="PTHR30270:SF0">
    <property type="entry name" value="THIAMINE-MONOPHOSPHATE KINASE"/>
    <property type="match status" value="1"/>
</dbReference>
<evidence type="ECO:0000256" key="1">
    <source>
        <dbReference type="HAMAP-Rule" id="MF_02128"/>
    </source>
</evidence>
<feature type="binding site" evidence="1">
    <location>
        <position position="36"/>
    </location>
    <ligand>
        <name>Mg(2+)</name>
        <dbReference type="ChEBI" id="CHEBI:18420"/>
        <label>3</label>
    </ligand>
</feature>
<keyword evidence="1" id="KW-0547">Nucleotide-binding</keyword>
<feature type="binding site" evidence="1">
    <location>
        <position position="153"/>
    </location>
    <ligand>
        <name>ATP</name>
        <dbReference type="ChEBI" id="CHEBI:30616"/>
    </ligand>
</feature>
<dbReference type="GO" id="GO:0009229">
    <property type="term" value="P:thiamine diphosphate biosynthetic process"/>
    <property type="evidence" value="ECO:0007669"/>
    <property type="project" value="UniProtKB-UniRule"/>
</dbReference>
<dbReference type="EMBL" id="CP031442">
    <property type="protein sequence ID" value="AXM05827.1"/>
    <property type="molecule type" value="Genomic_DNA"/>
</dbReference>
<keyword evidence="1" id="KW-0784">Thiamine biosynthesis</keyword>
<feature type="binding site" evidence="1">
    <location>
        <position position="128"/>
    </location>
    <ligand>
        <name>Mg(2+)</name>
        <dbReference type="ChEBI" id="CHEBI:18420"/>
        <label>1</label>
    </ligand>
</feature>